<evidence type="ECO:0000313" key="8">
    <source>
        <dbReference type="Proteomes" id="UP000009046"/>
    </source>
</evidence>
<dbReference type="InterPro" id="IPR037359">
    <property type="entry name" value="NST/OST"/>
</dbReference>
<dbReference type="HOGENOM" id="CLU_185682_0_0_1"/>
<evidence type="ECO:0000256" key="3">
    <source>
        <dbReference type="PIRSR" id="PIRSR637359-2"/>
    </source>
</evidence>
<evidence type="ECO:0000313" key="7">
    <source>
        <dbReference type="EnsemblMetazoa" id="PHUM219190-PA"/>
    </source>
</evidence>
<dbReference type="GO" id="GO:0008467">
    <property type="term" value="F:[heparan sulfate]-glucosamine 3-sulfotransferase activity"/>
    <property type="evidence" value="ECO:0007669"/>
    <property type="project" value="UniProtKB-EC"/>
</dbReference>
<evidence type="ECO:0000256" key="2">
    <source>
        <dbReference type="ARBA" id="ARBA00023180"/>
    </source>
</evidence>
<reference evidence="6" key="1">
    <citation type="submission" date="2007-04" db="EMBL/GenBank/DDBJ databases">
        <title>Annotation of Pediculus humanus corporis strain USDA.</title>
        <authorList>
            <person name="Kirkness E."/>
            <person name="Hannick L."/>
            <person name="Hass B."/>
            <person name="Bruggner R."/>
            <person name="Lawson D."/>
            <person name="Bidwell S."/>
            <person name="Joardar V."/>
            <person name="Caler E."/>
            <person name="Walenz B."/>
            <person name="Inman J."/>
            <person name="Schobel S."/>
            <person name="Galinsky K."/>
            <person name="Amedeo P."/>
            <person name="Strausberg R."/>
        </authorList>
    </citation>
    <scope>NUCLEOTIDE SEQUENCE</scope>
    <source>
        <strain evidence="6">USDA</strain>
    </source>
</reference>
<feature type="domain" description="Sulfotransferase" evidence="5">
    <location>
        <begin position="2"/>
        <end position="79"/>
    </location>
</feature>
<gene>
    <name evidence="7" type="primary">8237636</name>
    <name evidence="6" type="ORF">Phum_PHUM219190</name>
</gene>
<dbReference type="InParanoid" id="E0VI09"/>
<sequence length="89" mass="10451">MDPAAEMARVQDFLGLKKVITEKYFYFNVTKGFPCLMKSEGHSTPHCLGKTKGRNHPSIEPFAIQRLRNFYRPFNEKFYRMTGINFGWL</sequence>
<protein>
    <submittedName>
        <fullName evidence="6 7">Heparan sulfate sulfotransferase, putative</fullName>
        <ecNumber evidence="6">2.8.2.23</ecNumber>
    </submittedName>
</protein>
<dbReference type="KEGG" id="phu:Phum_PHUM219190"/>
<dbReference type="OrthoDB" id="411451at2759"/>
<feature type="disulfide bond" evidence="4">
    <location>
        <begin position="35"/>
        <end position="47"/>
    </location>
</feature>
<dbReference type="InterPro" id="IPR027417">
    <property type="entry name" value="P-loop_NTPase"/>
</dbReference>
<evidence type="ECO:0000259" key="5">
    <source>
        <dbReference type="Pfam" id="PF00685"/>
    </source>
</evidence>
<dbReference type="OMA" id="LMKSEGH"/>
<dbReference type="PANTHER" id="PTHR10605:SF72">
    <property type="entry name" value="HEPARAN SULFATE 3-O SULFOTRANSFERASE-B, ISOFORM A"/>
    <property type="match status" value="1"/>
</dbReference>
<evidence type="ECO:0000256" key="1">
    <source>
        <dbReference type="ARBA" id="ARBA00022679"/>
    </source>
</evidence>
<keyword evidence="1 6" id="KW-0808">Transferase</keyword>
<evidence type="ECO:0000313" key="6">
    <source>
        <dbReference type="EMBL" id="EEB13015.1"/>
    </source>
</evidence>
<dbReference type="Gene3D" id="3.40.50.300">
    <property type="entry name" value="P-loop containing nucleotide triphosphate hydrolases"/>
    <property type="match status" value="1"/>
</dbReference>
<dbReference type="EMBL" id="AAZO01002529">
    <property type="status" value="NOT_ANNOTATED_CDS"/>
    <property type="molecule type" value="Genomic_DNA"/>
</dbReference>
<name>E0VI09_PEDHC</name>
<dbReference type="STRING" id="121224.E0VI09"/>
<dbReference type="PANTHER" id="PTHR10605">
    <property type="entry name" value="HEPARAN SULFATE SULFOTRANSFERASE"/>
    <property type="match status" value="1"/>
</dbReference>
<dbReference type="CTD" id="8237636"/>
<dbReference type="eggNOG" id="KOG3704">
    <property type="taxonomic scope" value="Eukaryota"/>
</dbReference>
<dbReference type="GeneID" id="8237636"/>
<keyword evidence="4" id="KW-1015">Disulfide bond</keyword>
<dbReference type="RefSeq" id="XP_002425753.1">
    <property type="nucleotide sequence ID" value="XM_002425708.1"/>
</dbReference>
<dbReference type="VEuPathDB" id="VectorBase:PHUM219190"/>
<dbReference type="Proteomes" id="UP000009046">
    <property type="component" value="Unassembled WGS sequence"/>
</dbReference>
<dbReference type="AlphaFoldDB" id="E0VI09"/>
<dbReference type="EnsemblMetazoa" id="PHUM219190-RA">
    <property type="protein sequence ID" value="PHUM219190-PA"/>
    <property type="gene ID" value="PHUM219190"/>
</dbReference>
<dbReference type="EC" id="2.8.2.23" evidence="6"/>
<keyword evidence="8" id="KW-1185">Reference proteome</keyword>
<organism>
    <name type="scientific">Pediculus humanus subsp. corporis</name>
    <name type="common">Body louse</name>
    <dbReference type="NCBI Taxonomy" id="121224"/>
    <lineage>
        <taxon>Eukaryota</taxon>
        <taxon>Metazoa</taxon>
        <taxon>Ecdysozoa</taxon>
        <taxon>Arthropoda</taxon>
        <taxon>Hexapoda</taxon>
        <taxon>Insecta</taxon>
        <taxon>Pterygota</taxon>
        <taxon>Neoptera</taxon>
        <taxon>Paraneoptera</taxon>
        <taxon>Psocodea</taxon>
        <taxon>Troctomorpha</taxon>
        <taxon>Phthiraptera</taxon>
        <taxon>Anoplura</taxon>
        <taxon>Pediculidae</taxon>
        <taxon>Pediculus</taxon>
    </lineage>
</organism>
<evidence type="ECO:0000256" key="4">
    <source>
        <dbReference type="PIRSR" id="PIRSR637359-3"/>
    </source>
</evidence>
<dbReference type="SUPFAM" id="SSF52540">
    <property type="entry name" value="P-loop containing nucleoside triphosphate hydrolases"/>
    <property type="match status" value="1"/>
</dbReference>
<feature type="binding site" evidence="3">
    <location>
        <begin position="52"/>
        <end position="56"/>
    </location>
    <ligand>
        <name>3'-phosphoadenylyl sulfate</name>
        <dbReference type="ChEBI" id="CHEBI:58339"/>
    </ligand>
</feature>
<dbReference type="EMBL" id="DS235179">
    <property type="protein sequence ID" value="EEB13015.1"/>
    <property type="molecule type" value="Genomic_DNA"/>
</dbReference>
<dbReference type="Pfam" id="PF00685">
    <property type="entry name" value="Sulfotransfer_1"/>
    <property type="match status" value="1"/>
</dbReference>
<reference evidence="7" key="3">
    <citation type="submission" date="2020-05" db="UniProtKB">
        <authorList>
            <consortium name="EnsemblMetazoa"/>
        </authorList>
    </citation>
    <scope>IDENTIFICATION</scope>
    <source>
        <strain evidence="7">USDA</strain>
    </source>
</reference>
<dbReference type="InterPro" id="IPR000863">
    <property type="entry name" value="Sulfotransferase_dom"/>
</dbReference>
<accession>E0VI09</accession>
<keyword evidence="2" id="KW-0325">Glycoprotein</keyword>
<proteinExistence type="predicted"/>
<reference evidence="6" key="2">
    <citation type="submission" date="2007-04" db="EMBL/GenBank/DDBJ databases">
        <title>The genome of the human body louse.</title>
        <authorList>
            <consortium name="The Human Body Louse Genome Consortium"/>
            <person name="Kirkness E."/>
            <person name="Walenz B."/>
            <person name="Hass B."/>
            <person name="Bruggner R."/>
            <person name="Strausberg R."/>
        </authorList>
    </citation>
    <scope>NUCLEOTIDE SEQUENCE</scope>
    <source>
        <strain evidence="6">USDA</strain>
    </source>
</reference>